<evidence type="ECO:0000313" key="3">
    <source>
        <dbReference type="Proteomes" id="UP000006729"/>
    </source>
</evidence>
<dbReference type="InParanoid" id="B9MZZ4"/>
<proteinExistence type="predicted"/>
<keyword evidence="3" id="KW-1185">Reference proteome</keyword>
<organism evidence="2 3">
    <name type="scientific">Populus trichocarpa</name>
    <name type="common">Western balsam poplar</name>
    <name type="synonym">Populus balsamifera subsp. trichocarpa</name>
    <dbReference type="NCBI Taxonomy" id="3694"/>
    <lineage>
        <taxon>Eukaryota</taxon>
        <taxon>Viridiplantae</taxon>
        <taxon>Streptophyta</taxon>
        <taxon>Embryophyta</taxon>
        <taxon>Tracheophyta</taxon>
        <taxon>Spermatophyta</taxon>
        <taxon>Magnoliopsida</taxon>
        <taxon>eudicotyledons</taxon>
        <taxon>Gunneridae</taxon>
        <taxon>Pentapetalae</taxon>
        <taxon>rosids</taxon>
        <taxon>fabids</taxon>
        <taxon>Malpighiales</taxon>
        <taxon>Salicaceae</taxon>
        <taxon>Saliceae</taxon>
        <taxon>Populus</taxon>
    </lineage>
</organism>
<evidence type="ECO:0000256" key="1">
    <source>
        <dbReference type="SAM" id="MobiDB-lite"/>
    </source>
</evidence>
<dbReference type="AlphaFoldDB" id="B9MZZ4"/>
<sequence>MTMIVKSLILVNEIRMFHNCSGIANNGNDVRDKTKFLDFLRSMIVSKEAVAVVTSLEQEPPLLEEEEEEEPPKSKENKEDESGSMSKVISTEINKAEKETTKEKPVASGDPESREVVMDD</sequence>
<protein>
    <submittedName>
        <fullName evidence="2">Uncharacterized protein</fullName>
    </submittedName>
</protein>
<feature type="compositionally biased region" description="Basic and acidic residues" evidence="1">
    <location>
        <begin position="94"/>
        <end position="120"/>
    </location>
</feature>
<dbReference type="EMBL" id="CM009297">
    <property type="protein sequence ID" value="PNT25991.1"/>
    <property type="molecule type" value="Genomic_DNA"/>
</dbReference>
<feature type="compositionally biased region" description="Basic and acidic residues" evidence="1">
    <location>
        <begin position="71"/>
        <end position="81"/>
    </location>
</feature>
<name>B9MZZ4_POPTR</name>
<dbReference type="HOGENOM" id="CLU_2053705_0_0_1"/>
<reference evidence="2 3" key="1">
    <citation type="journal article" date="2006" name="Science">
        <title>The genome of black cottonwood, Populus trichocarpa (Torr. &amp; Gray).</title>
        <authorList>
            <person name="Tuskan G.A."/>
            <person name="Difazio S."/>
            <person name="Jansson S."/>
            <person name="Bohlmann J."/>
            <person name="Grigoriev I."/>
            <person name="Hellsten U."/>
            <person name="Putnam N."/>
            <person name="Ralph S."/>
            <person name="Rombauts S."/>
            <person name="Salamov A."/>
            <person name="Schein J."/>
            <person name="Sterck L."/>
            <person name="Aerts A."/>
            <person name="Bhalerao R.R."/>
            <person name="Bhalerao R.P."/>
            <person name="Blaudez D."/>
            <person name="Boerjan W."/>
            <person name="Brun A."/>
            <person name="Brunner A."/>
            <person name="Busov V."/>
            <person name="Campbell M."/>
            <person name="Carlson J."/>
            <person name="Chalot M."/>
            <person name="Chapman J."/>
            <person name="Chen G.L."/>
            <person name="Cooper D."/>
            <person name="Coutinho P.M."/>
            <person name="Couturier J."/>
            <person name="Covert S."/>
            <person name="Cronk Q."/>
            <person name="Cunningham R."/>
            <person name="Davis J."/>
            <person name="Degroeve S."/>
            <person name="Dejardin A."/>
            <person name="Depamphilis C."/>
            <person name="Detter J."/>
            <person name="Dirks B."/>
            <person name="Dubchak I."/>
            <person name="Duplessis S."/>
            <person name="Ehlting J."/>
            <person name="Ellis B."/>
            <person name="Gendler K."/>
            <person name="Goodstein D."/>
            <person name="Gribskov M."/>
            <person name="Grimwood J."/>
            <person name="Groover A."/>
            <person name="Gunter L."/>
            <person name="Hamberger B."/>
            <person name="Heinze B."/>
            <person name="Helariutta Y."/>
            <person name="Henrissat B."/>
            <person name="Holligan D."/>
            <person name="Holt R."/>
            <person name="Huang W."/>
            <person name="Islam-Faridi N."/>
            <person name="Jones S."/>
            <person name="Jones-Rhoades M."/>
            <person name="Jorgensen R."/>
            <person name="Joshi C."/>
            <person name="Kangasjarvi J."/>
            <person name="Karlsson J."/>
            <person name="Kelleher C."/>
            <person name="Kirkpatrick R."/>
            <person name="Kirst M."/>
            <person name="Kohler A."/>
            <person name="Kalluri U."/>
            <person name="Larimer F."/>
            <person name="Leebens-Mack J."/>
            <person name="Leple J.C."/>
            <person name="Locascio P."/>
            <person name="Lou Y."/>
            <person name="Lucas S."/>
            <person name="Martin F."/>
            <person name="Montanini B."/>
            <person name="Napoli C."/>
            <person name="Nelson D.R."/>
            <person name="Nelson C."/>
            <person name="Nieminen K."/>
            <person name="Nilsson O."/>
            <person name="Pereda V."/>
            <person name="Peter G."/>
            <person name="Philippe R."/>
            <person name="Pilate G."/>
            <person name="Poliakov A."/>
            <person name="Razumovskaya J."/>
            <person name="Richardson P."/>
            <person name="Rinaldi C."/>
            <person name="Ritland K."/>
            <person name="Rouze P."/>
            <person name="Ryaboy D."/>
            <person name="Schmutz J."/>
            <person name="Schrader J."/>
            <person name="Segerman B."/>
            <person name="Shin H."/>
            <person name="Siddiqui A."/>
            <person name="Sterky F."/>
            <person name="Terry A."/>
            <person name="Tsai C.J."/>
            <person name="Uberbacher E."/>
            <person name="Unneberg P."/>
            <person name="Vahala J."/>
            <person name="Wall K."/>
            <person name="Wessler S."/>
            <person name="Yang G."/>
            <person name="Yin T."/>
            <person name="Douglas C."/>
            <person name="Marra M."/>
            <person name="Sandberg G."/>
            <person name="Van de Peer Y."/>
            <person name="Rokhsar D."/>
        </authorList>
    </citation>
    <scope>NUCLEOTIDE SEQUENCE [LARGE SCALE GENOMIC DNA]</scope>
    <source>
        <strain evidence="3">cv. Nisqually</strain>
    </source>
</reference>
<accession>B9MZZ4</accession>
<evidence type="ECO:0000313" key="2">
    <source>
        <dbReference type="EMBL" id="PNT25991.1"/>
    </source>
</evidence>
<dbReference type="STRING" id="3694.B9MZZ4"/>
<dbReference type="Proteomes" id="UP000006729">
    <property type="component" value="Chromosome 8"/>
</dbReference>
<feature type="compositionally biased region" description="Polar residues" evidence="1">
    <location>
        <begin position="83"/>
        <end position="93"/>
    </location>
</feature>
<feature type="region of interest" description="Disordered" evidence="1">
    <location>
        <begin position="56"/>
        <end position="120"/>
    </location>
</feature>
<gene>
    <name evidence="2" type="ORF">POPTR_008G213800</name>
</gene>